<evidence type="ECO:0000256" key="1">
    <source>
        <dbReference type="ARBA" id="ARBA00004496"/>
    </source>
</evidence>
<dbReference type="InterPro" id="IPR037118">
    <property type="entry name" value="Val-tRNA_synth_C_sf"/>
</dbReference>
<comment type="function">
    <text evidence="12">Catalyzes the attachment of valine to tRNA(Val). As ValRS can inadvertently accommodate and process structurally similar amino acids such as threonine, to avoid such errors, it has a 'posttransfer' editing activity that hydrolyzes mischarged Thr-tRNA(Val) in a tRNA-dependent manner.</text>
</comment>
<keyword evidence="8 12" id="KW-0175">Coiled coil</keyword>
<evidence type="ECO:0000256" key="2">
    <source>
        <dbReference type="ARBA" id="ARBA00011245"/>
    </source>
</evidence>
<keyword evidence="17" id="KW-1185">Reference proteome</keyword>
<feature type="short sequence motif" description="'HIGH' region" evidence="12">
    <location>
        <begin position="47"/>
        <end position="57"/>
    </location>
</feature>
<evidence type="ECO:0000256" key="8">
    <source>
        <dbReference type="ARBA" id="ARBA00023054"/>
    </source>
</evidence>
<dbReference type="InterPro" id="IPR033705">
    <property type="entry name" value="Anticodon_Ia_Val"/>
</dbReference>
<dbReference type="SUPFAM" id="SSF50677">
    <property type="entry name" value="ValRS/IleRS/LeuRS editing domain"/>
    <property type="match status" value="1"/>
</dbReference>
<evidence type="ECO:0000256" key="4">
    <source>
        <dbReference type="ARBA" id="ARBA00022598"/>
    </source>
</evidence>
<dbReference type="CDD" id="cd00817">
    <property type="entry name" value="ValRS_core"/>
    <property type="match status" value="1"/>
</dbReference>
<dbReference type="GO" id="GO:0005829">
    <property type="term" value="C:cytosol"/>
    <property type="evidence" value="ECO:0007669"/>
    <property type="project" value="TreeGrafter"/>
</dbReference>
<dbReference type="GO" id="GO:0006438">
    <property type="term" value="P:valyl-tRNA aminoacylation"/>
    <property type="evidence" value="ECO:0007669"/>
    <property type="project" value="UniProtKB-UniRule"/>
</dbReference>
<keyword evidence="6 12" id="KW-0067">ATP-binding</keyword>
<dbReference type="PROSITE" id="PS00178">
    <property type="entry name" value="AA_TRNA_LIGASE_I"/>
    <property type="match status" value="1"/>
</dbReference>
<name>A0A5C1Q9V3_9SPIO</name>
<dbReference type="InterPro" id="IPR010978">
    <property type="entry name" value="tRNA-bd_arm"/>
</dbReference>
<comment type="domain">
    <text evidence="12">The C-terminal coiled-coil domain is crucial for aminoacylation activity.</text>
</comment>
<evidence type="ECO:0000256" key="6">
    <source>
        <dbReference type="ARBA" id="ARBA00022840"/>
    </source>
</evidence>
<dbReference type="InterPro" id="IPR001412">
    <property type="entry name" value="aa-tRNA-synth_I_CS"/>
</dbReference>
<dbReference type="Pfam" id="PF10458">
    <property type="entry name" value="Val_tRNA-synt_C"/>
    <property type="match status" value="1"/>
</dbReference>
<keyword evidence="7 12" id="KW-0648">Protein biosynthesis</keyword>
<evidence type="ECO:0000256" key="11">
    <source>
        <dbReference type="ARBA" id="ARBA00060830"/>
    </source>
</evidence>
<comment type="catalytic activity">
    <reaction evidence="10 12">
        <text>tRNA(Val) + L-valine + ATP = L-valyl-tRNA(Val) + AMP + diphosphate</text>
        <dbReference type="Rhea" id="RHEA:10704"/>
        <dbReference type="Rhea" id="RHEA-COMP:9672"/>
        <dbReference type="Rhea" id="RHEA-COMP:9708"/>
        <dbReference type="ChEBI" id="CHEBI:30616"/>
        <dbReference type="ChEBI" id="CHEBI:33019"/>
        <dbReference type="ChEBI" id="CHEBI:57762"/>
        <dbReference type="ChEBI" id="CHEBI:78442"/>
        <dbReference type="ChEBI" id="CHEBI:78537"/>
        <dbReference type="ChEBI" id="CHEBI:456215"/>
        <dbReference type="EC" id="6.1.1.9"/>
    </reaction>
</comment>
<dbReference type="FunFam" id="1.10.287.380:FF:000001">
    <property type="entry name" value="Valine--tRNA ligase"/>
    <property type="match status" value="1"/>
</dbReference>
<dbReference type="InterPro" id="IPR002303">
    <property type="entry name" value="Valyl-tRNA_ligase"/>
</dbReference>
<evidence type="ECO:0000259" key="15">
    <source>
        <dbReference type="Pfam" id="PF10458"/>
    </source>
</evidence>
<dbReference type="FunFam" id="3.40.50.620:FF:000032">
    <property type="entry name" value="Valine--tRNA ligase"/>
    <property type="match status" value="1"/>
</dbReference>
<keyword evidence="4 12" id="KW-0436">Ligase</keyword>
<dbReference type="InterPro" id="IPR013155">
    <property type="entry name" value="M/V/L/I-tRNA-synth_anticd-bd"/>
</dbReference>
<dbReference type="InterPro" id="IPR002300">
    <property type="entry name" value="aa-tRNA-synth_Ia"/>
</dbReference>
<dbReference type="InterPro" id="IPR009080">
    <property type="entry name" value="tRNAsynth_Ia_anticodon-bd"/>
</dbReference>
<comment type="domain">
    <text evidence="12">ValRS has two distinct active sites: one for aminoacylation and one for editing. The misactivated threonine is translocated from the active site to the editing site.</text>
</comment>
<comment type="similarity">
    <text evidence="11 12">Belongs to the class-I aminoacyl-tRNA synthetase family. ValS type 1 subfamily.</text>
</comment>
<dbReference type="Gene3D" id="1.10.287.380">
    <property type="entry name" value="Valyl-tRNA synthetase, C-terminal domain"/>
    <property type="match status" value="1"/>
</dbReference>
<organism evidence="16 17">
    <name type="scientific">Thiospirochaeta perfilievii</name>
    <dbReference type="NCBI Taxonomy" id="252967"/>
    <lineage>
        <taxon>Bacteria</taxon>
        <taxon>Pseudomonadati</taxon>
        <taxon>Spirochaetota</taxon>
        <taxon>Spirochaetia</taxon>
        <taxon>Spirochaetales</taxon>
        <taxon>Spirochaetaceae</taxon>
        <taxon>Thiospirochaeta</taxon>
    </lineage>
</organism>
<feature type="domain" description="Aminoacyl-tRNA synthetase class Ia" evidence="13">
    <location>
        <begin position="19"/>
        <end position="564"/>
    </location>
</feature>
<dbReference type="Proteomes" id="UP000323824">
    <property type="component" value="Chromosome"/>
</dbReference>
<keyword evidence="3 12" id="KW-0963">Cytoplasm</keyword>
<feature type="domain" description="Methionyl/Valyl/Leucyl/Isoleucyl-tRNA synthetase anticodon-binding" evidence="14">
    <location>
        <begin position="609"/>
        <end position="755"/>
    </location>
</feature>
<dbReference type="PRINTS" id="PR00986">
    <property type="entry name" value="TRNASYNTHVAL"/>
</dbReference>
<accession>A0A5C1Q9V3</accession>
<dbReference type="EMBL" id="CP035807">
    <property type="protein sequence ID" value="QEN03576.1"/>
    <property type="molecule type" value="Genomic_DNA"/>
</dbReference>
<gene>
    <name evidence="12" type="primary">valS</name>
    <name evidence="16" type="ORF">EW093_02300</name>
</gene>
<dbReference type="HAMAP" id="MF_02004">
    <property type="entry name" value="Val_tRNA_synth_type1"/>
    <property type="match status" value="1"/>
</dbReference>
<protein>
    <recommendedName>
        <fullName evidence="12">Valine--tRNA ligase</fullName>
        <ecNumber evidence="12">6.1.1.9</ecNumber>
    </recommendedName>
    <alternativeName>
        <fullName evidence="12">Valyl-tRNA synthetase</fullName>
        <shortName evidence="12">ValRS</shortName>
    </alternativeName>
</protein>
<evidence type="ECO:0000256" key="9">
    <source>
        <dbReference type="ARBA" id="ARBA00023146"/>
    </source>
</evidence>
<dbReference type="GO" id="GO:0005524">
    <property type="term" value="F:ATP binding"/>
    <property type="evidence" value="ECO:0007669"/>
    <property type="project" value="UniProtKB-UniRule"/>
</dbReference>
<dbReference type="FunFam" id="3.40.50.620:FF:000098">
    <property type="entry name" value="Valine--tRNA ligase"/>
    <property type="match status" value="1"/>
</dbReference>
<dbReference type="InterPro" id="IPR014729">
    <property type="entry name" value="Rossmann-like_a/b/a_fold"/>
</dbReference>
<dbReference type="PANTHER" id="PTHR11946">
    <property type="entry name" value="VALYL-TRNA SYNTHETASES"/>
    <property type="match status" value="1"/>
</dbReference>
<evidence type="ECO:0000259" key="14">
    <source>
        <dbReference type="Pfam" id="PF08264"/>
    </source>
</evidence>
<feature type="short sequence motif" description="'KMSKS' region" evidence="12">
    <location>
        <begin position="527"/>
        <end position="531"/>
    </location>
</feature>
<comment type="subcellular location">
    <subcellularLocation>
        <location evidence="1 12">Cytoplasm</location>
    </subcellularLocation>
</comment>
<feature type="domain" description="Valyl-tRNA synthetase tRNA-binding arm" evidence="15">
    <location>
        <begin position="817"/>
        <end position="881"/>
    </location>
</feature>
<evidence type="ECO:0000256" key="7">
    <source>
        <dbReference type="ARBA" id="ARBA00022917"/>
    </source>
</evidence>
<dbReference type="Gene3D" id="3.90.740.10">
    <property type="entry name" value="Valyl/Leucyl/Isoleucyl-tRNA synthetase, editing domain"/>
    <property type="match status" value="1"/>
</dbReference>
<dbReference type="Gene3D" id="1.10.730.10">
    <property type="entry name" value="Isoleucyl-tRNA Synthetase, Domain 1"/>
    <property type="match status" value="1"/>
</dbReference>
<dbReference type="GO" id="GO:0002161">
    <property type="term" value="F:aminoacyl-tRNA deacylase activity"/>
    <property type="evidence" value="ECO:0007669"/>
    <property type="project" value="InterPro"/>
</dbReference>
<evidence type="ECO:0000256" key="3">
    <source>
        <dbReference type="ARBA" id="ARBA00022490"/>
    </source>
</evidence>
<keyword evidence="5 12" id="KW-0547">Nucleotide-binding</keyword>
<evidence type="ECO:0000259" key="13">
    <source>
        <dbReference type="Pfam" id="PF00133"/>
    </source>
</evidence>
<evidence type="ECO:0000256" key="10">
    <source>
        <dbReference type="ARBA" id="ARBA00047552"/>
    </source>
</evidence>
<dbReference type="Pfam" id="PF08264">
    <property type="entry name" value="Anticodon_1"/>
    <property type="match status" value="1"/>
</dbReference>
<dbReference type="NCBIfam" id="TIGR00422">
    <property type="entry name" value="valS"/>
    <property type="match status" value="1"/>
</dbReference>
<sequence>MKAIEMDKVYNPKDFEDRLYRFWEENGYFKPNENSDKEPFTVVIPPPNVTGVLHMGHGLNNTLQDILIRYNRMLGRPTLWVPGTDHAGIATQNVVERKLKKEGLGRHDLGREKFLDKVWEVKDDHHKIITSQLRKLGASCDWTRERFTMDDGLTEAVKDVFVKLYEKDLIYRGEYLVNWCPSCGTALADDEVDHEEKPGKLYNIKYKVVGEDNYLTIATTRPETLFGDSAVAVNPEDPRYSSFIGKELELPLTNRTFKIIGDSYVDIEFGTGALKITPAHDPNDWEIGERHGLEKINILNDNGTLNNIVPEKYRGLSCSDARALVIEDLTLAGLFISDEDKPHQVGHCYRCKTVVEPYMSEQWFVRMQPLADQAIQAWKDEEIKFFPKKWDNTYAHWMNGIRDWCISRQLWWGHRIPVYYCQDCREMIVSKDSPEKCTSCGSTNIEQDNDVLDTWFSSWLWPFSTLGWPEETEDLKKYYPTSTLVTGYDIIFFWVARMVMAGKEFTGKAPFRDIYMTPLIRDKQGRKMSKSLGNGIDPLDVIDEFGADALKFTLAYLSTQGLDIPFGDDTCKIGSKFANKIWNASRYILMNLEGRELVDISENEYTGADKWILHRLNETIIGVKKAFEMYRFDDMTHLCYDFFWNDFCDWYIESTKLELYSNDDKIKDKAVTMLVSVLEESLRLLHPFLSFITEEIYQKLPNTQGALIIADYPVVKDSRKDSLIEENFDSLKELVQSVRTLRSEFNLPPGKKIKVRVKCDDGFTGSGFFTNETALMASLTGSDDFKMFNVNLDTTEGGIAALGNGFEALVYIKDVIDVDEEIKKLKKGIEKNIKLKEQTEKKLSNENFVSRAKPEIIAKEKGKLDEFTSAIEKMTTHLKGLEG</sequence>
<dbReference type="SUPFAM" id="SSF46589">
    <property type="entry name" value="tRNA-binding arm"/>
    <property type="match status" value="1"/>
</dbReference>
<feature type="binding site" evidence="12">
    <location>
        <position position="530"/>
    </location>
    <ligand>
        <name>ATP</name>
        <dbReference type="ChEBI" id="CHEBI:30616"/>
    </ligand>
</feature>
<proteinExistence type="inferred from homology"/>
<dbReference type="FunFam" id="1.10.730.10:FF:000014">
    <property type="entry name" value="Valine--tRNA ligase"/>
    <property type="match status" value="1"/>
</dbReference>
<dbReference type="InterPro" id="IPR009008">
    <property type="entry name" value="Val/Leu/Ile-tRNA-synth_edit"/>
</dbReference>
<dbReference type="PANTHER" id="PTHR11946:SF93">
    <property type="entry name" value="VALINE--TRNA LIGASE, CHLOROPLASTIC_MITOCHONDRIAL 2"/>
    <property type="match status" value="1"/>
</dbReference>
<dbReference type="KEGG" id="sper:EW093_02300"/>
<dbReference type="InterPro" id="IPR019499">
    <property type="entry name" value="Val-tRNA_synth_tRNA-bd"/>
</dbReference>
<dbReference type="GO" id="GO:0004832">
    <property type="term" value="F:valine-tRNA ligase activity"/>
    <property type="evidence" value="ECO:0007669"/>
    <property type="project" value="UniProtKB-UniRule"/>
</dbReference>
<dbReference type="RefSeq" id="WP_149566834.1">
    <property type="nucleotide sequence ID" value="NZ_CP035807.1"/>
</dbReference>
<reference evidence="16 17" key="2">
    <citation type="submission" date="2019-09" db="EMBL/GenBank/DDBJ databases">
        <title>Complete Genome Sequence and Methylome Analysis of free living Spirochaetas.</title>
        <authorList>
            <person name="Leshcheva N."/>
            <person name="Mikheeva N."/>
        </authorList>
    </citation>
    <scope>NUCLEOTIDE SEQUENCE [LARGE SCALE GENOMIC DNA]</scope>
    <source>
        <strain evidence="16 17">P</strain>
    </source>
</reference>
<evidence type="ECO:0000313" key="16">
    <source>
        <dbReference type="EMBL" id="QEN03576.1"/>
    </source>
</evidence>
<dbReference type="OrthoDB" id="9810365at2"/>
<dbReference type="Pfam" id="PF00133">
    <property type="entry name" value="tRNA-synt_1"/>
    <property type="match status" value="1"/>
</dbReference>
<dbReference type="Gene3D" id="3.40.50.620">
    <property type="entry name" value="HUPs"/>
    <property type="match status" value="2"/>
</dbReference>
<dbReference type="SUPFAM" id="SSF52374">
    <property type="entry name" value="Nucleotidylyl transferase"/>
    <property type="match status" value="1"/>
</dbReference>
<evidence type="ECO:0000256" key="5">
    <source>
        <dbReference type="ARBA" id="ARBA00022741"/>
    </source>
</evidence>
<dbReference type="NCBIfam" id="NF004349">
    <property type="entry name" value="PRK05729.1"/>
    <property type="match status" value="1"/>
</dbReference>
<evidence type="ECO:0000313" key="17">
    <source>
        <dbReference type="Proteomes" id="UP000323824"/>
    </source>
</evidence>
<reference evidence="16 17" key="1">
    <citation type="submission" date="2019-02" db="EMBL/GenBank/DDBJ databases">
        <authorList>
            <person name="Fomenkov A."/>
            <person name="Dubinina G."/>
            <person name="Grabovich M."/>
            <person name="Vincze T."/>
            <person name="Roberts R.J."/>
        </authorList>
    </citation>
    <scope>NUCLEOTIDE SEQUENCE [LARGE SCALE GENOMIC DNA]</scope>
    <source>
        <strain evidence="16 17">P</strain>
    </source>
</reference>
<comment type="subunit">
    <text evidence="2 12">Monomer.</text>
</comment>
<dbReference type="CDD" id="cd07962">
    <property type="entry name" value="Anticodon_Ia_Val"/>
    <property type="match status" value="1"/>
</dbReference>
<dbReference type="SUPFAM" id="SSF47323">
    <property type="entry name" value="Anticodon-binding domain of a subclass of class I aminoacyl-tRNA synthetases"/>
    <property type="match status" value="1"/>
</dbReference>
<keyword evidence="9 12" id="KW-0030">Aminoacyl-tRNA synthetase</keyword>
<dbReference type="AlphaFoldDB" id="A0A5C1Q9V3"/>
<evidence type="ECO:0000256" key="12">
    <source>
        <dbReference type="HAMAP-Rule" id="MF_02004"/>
    </source>
</evidence>
<dbReference type="EC" id="6.1.1.9" evidence="12"/>